<proteinExistence type="predicted"/>
<feature type="region of interest" description="Disordered" evidence="1">
    <location>
        <begin position="1"/>
        <end position="27"/>
    </location>
</feature>
<dbReference type="AlphaFoldDB" id="A0A8T8WF38"/>
<organism evidence="3 4">
    <name type="scientific">Halobaculum magnesiiphilum</name>
    <dbReference type="NCBI Taxonomy" id="1017351"/>
    <lineage>
        <taxon>Archaea</taxon>
        <taxon>Methanobacteriati</taxon>
        <taxon>Methanobacteriota</taxon>
        <taxon>Stenosarchaea group</taxon>
        <taxon>Halobacteria</taxon>
        <taxon>Halobacteriales</taxon>
        <taxon>Haloferacaceae</taxon>
        <taxon>Halobaculum</taxon>
    </lineage>
</organism>
<evidence type="ECO:0000259" key="2">
    <source>
        <dbReference type="Pfam" id="PF18545"/>
    </source>
</evidence>
<reference evidence="3 4" key="1">
    <citation type="journal article" date="2021" name="Int. J. Syst. Evol. Microbiol.">
        <title>Halobaculum halophilum sp. nov. and Halobaculum salinum sp. nov., isolated from salt lake and saline soil.</title>
        <authorList>
            <person name="Cui H.L."/>
            <person name="Shi X.W."/>
            <person name="Yin X.M."/>
            <person name="Yang X.Y."/>
            <person name="Hou J."/>
            <person name="Zhu L."/>
        </authorList>
    </citation>
    <scope>NUCLEOTIDE SEQUENCE [LARGE SCALE GENOMIC DNA]</scope>
    <source>
        <strain evidence="3 4">NBRC 109044</strain>
    </source>
</reference>
<name>A0A8T8WF38_9EURY</name>
<keyword evidence="4" id="KW-1185">Reference proteome</keyword>
<sequence>MTRTSTTEEAEIDDRDTTDPAGDGSPVSAVIGAVAAVENVDPVELNTTLQGAVDADALASLARHEGSEWRLEFPLGDHEVAVEGGGTVVVDDRVFSNQF</sequence>
<protein>
    <recommendedName>
        <fullName evidence="2">Halobacterial output domain-containing protein</fullName>
    </recommendedName>
</protein>
<dbReference type="Pfam" id="PF18545">
    <property type="entry name" value="HalOD1"/>
    <property type="match status" value="1"/>
</dbReference>
<dbReference type="KEGG" id="hmp:K6T50_04205"/>
<evidence type="ECO:0000256" key="1">
    <source>
        <dbReference type="SAM" id="MobiDB-lite"/>
    </source>
</evidence>
<gene>
    <name evidence="3" type="ORF">K6T50_04205</name>
</gene>
<dbReference type="InterPro" id="IPR040624">
    <property type="entry name" value="HalOD1"/>
</dbReference>
<dbReference type="RefSeq" id="WP_222608153.1">
    <property type="nucleotide sequence ID" value="NZ_CP081958.1"/>
</dbReference>
<dbReference type="GeneID" id="67177317"/>
<dbReference type="Proteomes" id="UP000826254">
    <property type="component" value="Chromosome"/>
</dbReference>
<feature type="domain" description="Halobacterial output" evidence="2">
    <location>
        <begin position="25"/>
        <end position="91"/>
    </location>
</feature>
<accession>A0A8T8WF38</accession>
<evidence type="ECO:0000313" key="3">
    <source>
        <dbReference type="EMBL" id="QZP38353.1"/>
    </source>
</evidence>
<dbReference type="EMBL" id="CP081958">
    <property type="protein sequence ID" value="QZP38353.1"/>
    <property type="molecule type" value="Genomic_DNA"/>
</dbReference>
<evidence type="ECO:0000313" key="4">
    <source>
        <dbReference type="Proteomes" id="UP000826254"/>
    </source>
</evidence>